<dbReference type="EMBL" id="KQ419568">
    <property type="protein sequence ID" value="KOF83138.1"/>
    <property type="molecule type" value="Genomic_DNA"/>
</dbReference>
<feature type="signal peptide" evidence="1">
    <location>
        <begin position="1"/>
        <end position="22"/>
    </location>
</feature>
<feature type="chain" id="PRO_5005583423" evidence="1">
    <location>
        <begin position="23"/>
        <end position="82"/>
    </location>
</feature>
<accession>A0A0L8H1M7</accession>
<organism evidence="2">
    <name type="scientific">Octopus bimaculoides</name>
    <name type="common">California two-spotted octopus</name>
    <dbReference type="NCBI Taxonomy" id="37653"/>
    <lineage>
        <taxon>Eukaryota</taxon>
        <taxon>Metazoa</taxon>
        <taxon>Spiralia</taxon>
        <taxon>Lophotrochozoa</taxon>
        <taxon>Mollusca</taxon>
        <taxon>Cephalopoda</taxon>
        <taxon>Coleoidea</taxon>
        <taxon>Octopodiformes</taxon>
        <taxon>Octopoda</taxon>
        <taxon>Incirrata</taxon>
        <taxon>Octopodidae</taxon>
        <taxon>Octopus</taxon>
    </lineage>
</organism>
<name>A0A0L8H1M7_OCTBM</name>
<evidence type="ECO:0000256" key="1">
    <source>
        <dbReference type="SAM" id="SignalP"/>
    </source>
</evidence>
<dbReference type="AlphaFoldDB" id="A0A0L8H1M7"/>
<sequence>MEIPIMMLFFLQRLHFFLNVNSFYENTFLKSSFITSASLCCTIEHVIVSCKHSSPSPALTIFPPPATHLLILQQPAEPDITS</sequence>
<keyword evidence="1" id="KW-0732">Signal</keyword>
<evidence type="ECO:0000313" key="2">
    <source>
        <dbReference type="EMBL" id="KOF83138.1"/>
    </source>
</evidence>
<protein>
    <submittedName>
        <fullName evidence="2">Uncharacterized protein</fullName>
    </submittedName>
</protein>
<reference evidence="2" key="1">
    <citation type="submission" date="2015-07" db="EMBL/GenBank/DDBJ databases">
        <title>MeaNS - Measles Nucleotide Surveillance Program.</title>
        <authorList>
            <person name="Tran T."/>
            <person name="Druce J."/>
        </authorList>
    </citation>
    <scope>NUCLEOTIDE SEQUENCE</scope>
    <source>
        <strain evidence="2">UCB-OBI-ISO-001</strain>
        <tissue evidence="2">Gonad</tissue>
    </source>
</reference>
<proteinExistence type="predicted"/>
<gene>
    <name evidence="2" type="ORF">OCBIM_22024324mg</name>
</gene>